<keyword evidence="2" id="KW-0472">Membrane</keyword>
<feature type="compositionally biased region" description="Pro residues" evidence="1">
    <location>
        <begin position="220"/>
        <end position="229"/>
    </location>
</feature>
<feature type="compositionally biased region" description="Polar residues" evidence="1">
    <location>
        <begin position="423"/>
        <end position="449"/>
    </location>
</feature>
<feature type="compositionally biased region" description="Basic and acidic residues" evidence="1">
    <location>
        <begin position="364"/>
        <end position="385"/>
    </location>
</feature>
<keyword evidence="4" id="KW-1185">Reference proteome</keyword>
<evidence type="ECO:0000313" key="4">
    <source>
        <dbReference type="Proteomes" id="UP000829354"/>
    </source>
</evidence>
<evidence type="ECO:0000256" key="2">
    <source>
        <dbReference type="SAM" id="Phobius"/>
    </source>
</evidence>
<name>A0AAE9E864_CAEBR</name>
<protein>
    <submittedName>
        <fullName evidence="3">Uncharacterized protein</fullName>
    </submittedName>
</protein>
<dbReference type="Proteomes" id="UP000829354">
    <property type="component" value="Chromosome II"/>
</dbReference>
<feature type="region of interest" description="Disordered" evidence="1">
    <location>
        <begin position="183"/>
        <end position="449"/>
    </location>
</feature>
<feature type="compositionally biased region" description="Low complexity" evidence="1">
    <location>
        <begin position="283"/>
        <end position="324"/>
    </location>
</feature>
<feature type="compositionally biased region" description="Low complexity" evidence="1">
    <location>
        <begin position="401"/>
        <end position="413"/>
    </location>
</feature>
<keyword evidence="2" id="KW-1133">Transmembrane helix</keyword>
<gene>
    <name evidence="3" type="ORF">L5515_013110</name>
</gene>
<evidence type="ECO:0000256" key="1">
    <source>
        <dbReference type="SAM" id="MobiDB-lite"/>
    </source>
</evidence>
<feature type="compositionally biased region" description="Polar residues" evidence="1">
    <location>
        <begin position="325"/>
        <end position="337"/>
    </location>
</feature>
<dbReference type="AlphaFoldDB" id="A0AAE9E864"/>
<proteinExistence type="predicted"/>
<feature type="compositionally biased region" description="Low complexity" evidence="1">
    <location>
        <begin position="190"/>
        <end position="199"/>
    </location>
</feature>
<feature type="transmembrane region" description="Helical" evidence="2">
    <location>
        <begin position="24"/>
        <end position="53"/>
    </location>
</feature>
<keyword evidence="2" id="KW-0812">Transmembrane</keyword>
<sequence>MSEKYSDNTFFFANYGCCIPTESYAWILVALFVTTVLVLLICMLTTATIRWMYKRRMRKRLHDLKRKILMDQLSAQEFEAKLNYMAQRNKSCRNDDGSREGPQPEKLTIFVDPAQKEAEKHLNSAKNKKKNSSLQKPVVGGPSHGLIYDRDETPIAQSTLASQSNTNPKMRNENRWMYLPKSAQAKAPVKTPLPDDTTPIPTPQIPQIPQKAQAPLPLAQAPPPPPPPHLGSYYDLPPNITAPPKLKPSPPKNQVDMGGNSPITPLDPTDVSPEVTKKDALAPPTSSVPTSSGVSSGTLTSSGTTPTTYTTPPETTPSGTSDSSFTTPLTPSSNATSPGEGVKQDVQYGQDDIVSPLGAPAESVEPKNLENGDKRKDGAGGRSEWKYYNLESSKKKRGAITTMSTTNKSSTSNRRSRTGSWLFDSTGSNRFDSSGPPSGPSAKTNSTVSSSILKTDSSYYKTASVEQFPHGAFTFQSN</sequence>
<dbReference type="EMBL" id="CP092621">
    <property type="protein sequence ID" value="UMM15858.1"/>
    <property type="molecule type" value="Genomic_DNA"/>
</dbReference>
<evidence type="ECO:0000313" key="3">
    <source>
        <dbReference type="EMBL" id="UMM15858.1"/>
    </source>
</evidence>
<accession>A0AAE9E864</accession>
<organism evidence="3 4">
    <name type="scientific">Caenorhabditis briggsae</name>
    <dbReference type="NCBI Taxonomy" id="6238"/>
    <lineage>
        <taxon>Eukaryota</taxon>
        <taxon>Metazoa</taxon>
        <taxon>Ecdysozoa</taxon>
        <taxon>Nematoda</taxon>
        <taxon>Chromadorea</taxon>
        <taxon>Rhabditida</taxon>
        <taxon>Rhabditina</taxon>
        <taxon>Rhabditomorpha</taxon>
        <taxon>Rhabditoidea</taxon>
        <taxon>Rhabditidae</taxon>
        <taxon>Peloderinae</taxon>
        <taxon>Caenorhabditis</taxon>
    </lineage>
</organism>
<feature type="region of interest" description="Disordered" evidence="1">
    <location>
        <begin position="120"/>
        <end position="144"/>
    </location>
</feature>
<reference evidence="3 4" key="1">
    <citation type="submission" date="2022-04" db="EMBL/GenBank/DDBJ databases">
        <title>Chromosome-level reference genomes for two strains of Caenorhabditis briggsae: an improved platform for comparative genomics.</title>
        <authorList>
            <person name="Stevens L."/>
            <person name="Andersen E."/>
        </authorList>
    </citation>
    <scope>NUCLEOTIDE SEQUENCE [LARGE SCALE GENOMIC DNA]</scope>
    <source>
        <strain evidence="3">VX34</strain>
        <tissue evidence="3">Whole-organism</tissue>
    </source>
</reference>
<feature type="compositionally biased region" description="Low complexity" evidence="1">
    <location>
        <begin position="207"/>
        <end position="219"/>
    </location>
</feature>